<gene>
    <name evidence="2" type="ORF">FNL38_106216</name>
</gene>
<evidence type="ECO:0000313" key="2">
    <source>
        <dbReference type="EMBL" id="TYQ02396.1"/>
    </source>
</evidence>
<dbReference type="PANTHER" id="PTHR43685:SF12">
    <property type="entry name" value="GLYCOSYL TRANSFERASE FAMILY 2"/>
    <property type="match status" value="1"/>
</dbReference>
<dbReference type="PANTHER" id="PTHR43685">
    <property type="entry name" value="GLYCOSYLTRANSFERASE"/>
    <property type="match status" value="1"/>
</dbReference>
<protein>
    <submittedName>
        <fullName evidence="2">Glycosyl transferase family 2</fullName>
    </submittedName>
</protein>
<sequence>MPSPLPDLVSVVIPAYNATELIDEQLDALAAQDYVGRFEVIVSDNGSTDGLRRHLENYPHAAALALRLIDSSDKPGAAHARNAGVAQSKGELIAFADADDRVHSGWLSAMVEACTRYDAVGGTLETASINSAAVASWRPLPTSGTLPNIPGFLPVTAGCSFAAPRSLIDELGGWDEEFTGSGEDFEFCVRLQLRGFTLGQATDAVTAYRLRDSYLEHWRQNVAGGRADAKLYASFRDHGMPRRSPIALADTIAYIVFRNPLIPRKVRRNTTGMWLFHLANLYGRIRGSIENRVYYL</sequence>
<organism evidence="2">
    <name type="scientific">Nocardia globerula</name>
    <dbReference type="NCBI Taxonomy" id="1818"/>
    <lineage>
        <taxon>Bacteria</taxon>
        <taxon>Bacillati</taxon>
        <taxon>Actinomycetota</taxon>
        <taxon>Actinomycetes</taxon>
        <taxon>Mycobacteriales</taxon>
        <taxon>Nocardiaceae</taxon>
        <taxon>Nocardia</taxon>
    </lineage>
</organism>
<keyword evidence="2" id="KW-0808">Transferase</keyword>
<reference evidence="2" key="1">
    <citation type="submission" date="2019-07" db="EMBL/GenBank/DDBJ databases">
        <title>Genomic Encyclopedia of Type Strains, Phase IV (KMG-IV): sequencing the most valuable type-strain genomes for metagenomic binning, comparative biology and taxonomic classification.</title>
        <authorList>
            <person name="Goeker M."/>
        </authorList>
    </citation>
    <scope>NUCLEOTIDE SEQUENCE</scope>
    <source>
        <strain evidence="2">DSM 44596</strain>
    </source>
</reference>
<dbReference type="EMBL" id="VNIQ01000006">
    <property type="protein sequence ID" value="TYQ02396.1"/>
    <property type="molecule type" value="Genomic_DNA"/>
</dbReference>
<dbReference type="Pfam" id="PF00535">
    <property type="entry name" value="Glycos_transf_2"/>
    <property type="match status" value="1"/>
</dbReference>
<comment type="caution">
    <text evidence="2">The sequence shown here is derived from an EMBL/GenBank/DDBJ whole genome shotgun (WGS) entry which is preliminary data.</text>
</comment>
<proteinExistence type="predicted"/>
<dbReference type="GO" id="GO:0016740">
    <property type="term" value="F:transferase activity"/>
    <property type="evidence" value="ECO:0007669"/>
    <property type="project" value="UniProtKB-KW"/>
</dbReference>
<feature type="domain" description="Glycosyltransferase 2-like" evidence="1">
    <location>
        <begin position="10"/>
        <end position="171"/>
    </location>
</feature>
<accession>A0A652YLB3</accession>
<dbReference type="Gene3D" id="3.90.550.10">
    <property type="entry name" value="Spore Coat Polysaccharide Biosynthesis Protein SpsA, Chain A"/>
    <property type="match status" value="1"/>
</dbReference>
<dbReference type="InterPro" id="IPR050834">
    <property type="entry name" value="Glycosyltransf_2"/>
</dbReference>
<evidence type="ECO:0000259" key="1">
    <source>
        <dbReference type="Pfam" id="PF00535"/>
    </source>
</evidence>
<dbReference type="InterPro" id="IPR001173">
    <property type="entry name" value="Glyco_trans_2-like"/>
</dbReference>
<dbReference type="SUPFAM" id="SSF53448">
    <property type="entry name" value="Nucleotide-diphospho-sugar transferases"/>
    <property type="match status" value="1"/>
</dbReference>
<name>A0A652YLB3_NOCGL</name>
<dbReference type="InterPro" id="IPR029044">
    <property type="entry name" value="Nucleotide-diphossugar_trans"/>
</dbReference>
<dbReference type="AlphaFoldDB" id="A0A652YLB3"/>